<sequence length="54" mass="5751">MESIAIAVVPAGSWLMMMTTMMSSSMVGLLVSSLEKKTKTAPKPMARCHDASCC</sequence>
<protein>
    <submittedName>
        <fullName evidence="1">Uncharacterized protein</fullName>
    </submittedName>
</protein>
<dbReference type="AlphaFoldDB" id="A0A0E0DFR1"/>
<proteinExistence type="predicted"/>
<evidence type="ECO:0000313" key="1">
    <source>
        <dbReference type="EnsemblPlants" id="OMERI04G14760.1"/>
    </source>
</evidence>
<dbReference type="EnsemblPlants" id="OMERI04G14760.1">
    <property type="protein sequence ID" value="OMERI04G14760.1"/>
    <property type="gene ID" value="OMERI04G14760"/>
</dbReference>
<reference evidence="1" key="2">
    <citation type="submission" date="2018-05" db="EMBL/GenBank/DDBJ databases">
        <title>OmerRS3 (Oryza meridionalis Reference Sequence Version 3).</title>
        <authorList>
            <person name="Zhang J."/>
            <person name="Kudrna D."/>
            <person name="Lee S."/>
            <person name="Talag J."/>
            <person name="Welchert J."/>
            <person name="Wing R.A."/>
        </authorList>
    </citation>
    <scope>NUCLEOTIDE SEQUENCE [LARGE SCALE GENOMIC DNA]</scope>
    <source>
        <strain evidence="1">cv. OR44</strain>
    </source>
</reference>
<dbReference type="HOGENOM" id="CLU_2945722_0_0_1"/>
<dbReference type="Proteomes" id="UP000008021">
    <property type="component" value="Chromosome 4"/>
</dbReference>
<accession>A0A0E0DFR1</accession>
<dbReference type="Gramene" id="OMERI04G14760.1">
    <property type="protein sequence ID" value="OMERI04G14760.1"/>
    <property type="gene ID" value="OMERI04G14760"/>
</dbReference>
<organism evidence="1">
    <name type="scientific">Oryza meridionalis</name>
    <dbReference type="NCBI Taxonomy" id="40149"/>
    <lineage>
        <taxon>Eukaryota</taxon>
        <taxon>Viridiplantae</taxon>
        <taxon>Streptophyta</taxon>
        <taxon>Embryophyta</taxon>
        <taxon>Tracheophyta</taxon>
        <taxon>Spermatophyta</taxon>
        <taxon>Magnoliopsida</taxon>
        <taxon>Liliopsida</taxon>
        <taxon>Poales</taxon>
        <taxon>Poaceae</taxon>
        <taxon>BOP clade</taxon>
        <taxon>Oryzoideae</taxon>
        <taxon>Oryzeae</taxon>
        <taxon>Oryzinae</taxon>
        <taxon>Oryza</taxon>
    </lineage>
</organism>
<keyword evidence="2" id="KW-1185">Reference proteome</keyword>
<name>A0A0E0DFR1_9ORYZ</name>
<evidence type="ECO:0000313" key="2">
    <source>
        <dbReference type="Proteomes" id="UP000008021"/>
    </source>
</evidence>
<reference evidence="1" key="1">
    <citation type="submission" date="2015-04" db="UniProtKB">
        <authorList>
            <consortium name="EnsemblPlants"/>
        </authorList>
    </citation>
    <scope>IDENTIFICATION</scope>
</reference>